<organism evidence="2 3">
    <name type="scientific">Eumeta variegata</name>
    <name type="common">Bagworm moth</name>
    <name type="synonym">Eumeta japonica</name>
    <dbReference type="NCBI Taxonomy" id="151549"/>
    <lineage>
        <taxon>Eukaryota</taxon>
        <taxon>Metazoa</taxon>
        <taxon>Ecdysozoa</taxon>
        <taxon>Arthropoda</taxon>
        <taxon>Hexapoda</taxon>
        <taxon>Insecta</taxon>
        <taxon>Pterygota</taxon>
        <taxon>Neoptera</taxon>
        <taxon>Endopterygota</taxon>
        <taxon>Lepidoptera</taxon>
        <taxon>Glossata</taxon>
        <taxon>Ditrysia</taxon>
        <taxon>Tineoidea</taxon>
        <taxon>Psychidae</taxon>
        <taxon>Oiketicinae</taxon>
        <taxon>Eumeta</taxon>
    </lineage>
</organism>
<evidence type="ECO:0000313" key="3">
    <source>
        <dbReference type="Proteomes" id="UP000299102"/>
    </source>
</evidence>
<comment type="caution">
    <text evidence="2">The sequence shown here is derived from an EMBL/GenBank/DDBJ whole genome shotgun (WGS) entry which is preliminary data.</text>
</comment>
<evidence type="ECO:0000256" key="1">
    <source>
        <dbReference type="SAM" id="MobiDB-lite"/>
    </source>
</evidence>
<evidence type="ECO:0000313" key="2">
    <source>
        <dbReference type="EMBL" id="GBO99808.1"/>
    </source>
</evidence>
<gene>
    <name evidence="2" type="ORF">EVAR_74215_1</name>
</gene>
<protein>
    <submittedName>
        <fullName evidence="2">Uncharacterized protein</fullName>
    </submittedName>
</protein>
<feature type="region of interest" description="Disordered" evidence="1">
    <location>
        <begin position="1"/>
        <end position="26"/>
    </location>
</feature>
<dbReference type="Proteomes" id="UP000299102">
    <property type="component" value="Unassembled WGS sequence"/>
</dbReference>
<accession>A0A4C1SCA8</accession>
<proteinExistence type="predicted"/>
<dbReference type="AlphaFoldDB" id="A0A4C1SCA8"/>
<dbReference type="EMBL" id="BGZK01000004">
    <property type="protein sequence ID" value="GBO99808.1"/>
    <property type="molecule type" value="Genomic_DNA"/>
</dbReference>
<name>A0A4C1SCA8_EUMVA</name>
<keyword evidence="3" id="KW-1185">Reference proteome</keyword>
<reference evidence="2 3" key="1">
    <citation type="journal article" date="2019" name="Commun. Biol.">
        <title>The bagworm genome reveals a unique fibroin gene that provides high tensile strength.</title>
        <authorList>
            <person name="Kono N."/>
            <person name="Nakamura H."/>
            <person name="Ohtoshi R."/>
            <person name="Tomita M."/>
            <person name="Numata K."/>
            <person name="Arakawa K."/>
        </authorList>
    </citation>
    <scope>NUCLEOTIDE SEQUENCE [LARGE SCALE GENOMIC DNA]</scope>
</reference>
<sequence length="80" mass="9224">MLRSIIISADETAAGPPAGKGRLRSRRLADTLTRSSVGRWIDFFPRHGERTNRRNLARSRFQPTTFWFLATRTPPGRRRT</sequence>